<name>A0A2N9F2W5_FAGSY</name>
<evidence type="ECO:0000313" key="2">
    <source>
        <dbReference type="EMBL" id="SPC81435.1"/>
    </source>
</evidence>
<keyword evidence="1" id="KW-0472">Membrane</keyword>
<evidence type="ECO:0008006" key="3">
    <source>
        <dbReference type="Google" id="ProtNLM"/>
    </source>
</evidence>
<dbReference type="AlphaFoldDB" id="A0A2N9F2W5"/>
<dbReference type="PANTHER" id="PTHR36712:SF1">
    <property type="entry name" value="TRANSMEMBRANE PROTEIN"/>
    <property type="match status" value="1"/>
</dbReference>
<evidence type="ECO:0000256" key="1">
    <source>
        <dbReference type="SAM" id="Phobius"/>
    </source>
</evidence>
<reference evidence="2" key="1">
    <citation type="submission" date="2018-02" db="EMBL/GenBank/DDBJ databases">
        <authorList>
            <person name="Cohen D.B."/>
            <person name="Kent A.D."/>
        </authorList>
    </citation>
    <scope>NUCLEOTIDE SEQUENCE</scope>
</reference>
<keyword evidence="1" id="KW-1133">Transmembrane helix</keyword>
<gene>
    <name evidence="2" type="ORF">FSB_LOCUS9317</name>
</gene>
<dbReference type="EMBL" id="OIVN01000514">
    <property type="protein sequence ID" value="SPC81435.1"/>
    <property type="molecule type" value="Genomic_DNA"/>
</dbReference>
<feature type="transmembrane region" description="Helical" evidence="1">
    <location>
        <begin position="20"/>
        <end position="38"/>
    </location>
</feature>
<keyword evidence="1" id="KW-0812">Transmembrane</keyword>
<dbReference type="PANTHER" id="PTHR36712">
    <property type="entry name" value="TRANSMEMBRANE PROTEIN"/>
    <property type="match status" value="1"/>
</dbReference>
<organism evidence="2">
    <name type="scientific">Fagus sylvatica</name>
    <name type="common">Beechnut</name>
    <dbReference type="NCBI Taxonomy" id="28930"/>
    <lineage>
        <taxon>Eukaryota</taxon>
        <taxon>Viridiplantae</taxon>
        <taxon>Streptophyta</taxon>
        <taxon>Embryophyta</taxon>
        <taxon>Tracheophyta</taxon>
        <taxon>Spermatophyta</taxon>
        <taxon>Magnoliopsida</taxon>
        <taxon>eudicotyledons</taxon>
        <taxon>Gunneridae</taxon>
        <taxon>Pentapetalae</taxon>
        <taxon>rosids</taxon>
        <taxon>fabids</taxon>
        <taxon>Fagales</taxon>
        <taxon>Fagaceae</taxon>
        <taxon>Fagus</taxon>
    </lineage>
</organism>
<accession>A0A2N9F2W5</accession>
<proteinExistence type="predicted"/>
<sequence length="239" mass="27936">MMGLYNGFKEILKIQKFRRIVSYTGFYCFVTVVSYAYTSNTTRAGYSRADQFYASYPAGTELLTDTAKLYKAALGNCFETEEWGPIEFCIMEKHFERQGKSPYAYHAVHKIVDLSPFPDREAMWRKVRCSLLCLVCDQKEETTYHALWQCPLARNTWALIHGRMQKLSNQDGEFSSLMQWIFKELPKEEVEDWAVTAWSIWNARNRFVHEDCQVPSQTIRANALAIRSDFNQARLSFQH</sequence>
<protein>
    <recommendedName>
        <fullName evidence="3">Reverse transcriptase zinc-binding domain-containing protein</fullName>
    </recommendedName>
</protein>